<evidence type="ECO:0000313" key="3">
    <source>
        <dbReference type="Proteomes" id="UP000596857"/>
    </source>
</evidence>
<keyword evidence="3" id="KW-1185">Reference proteome</keyword>
<gene>
    <name evidence="2" type="ORF">GC101_05930</name>
</gene>
<name>A0ABX1YCA1_9BACL</name>
<organism evidence="2 3">
    <name type="scientific">Paenibacillus phytohabitans</name>
    <dbReference type="NCBI Taxonomy" id="2654978"/>
    <lineage>
        <taxon>Bacteria</taxon>
        <taxon>Bacillati</taxon>
        <taxon>Bacillota</taxon>
        <taxon>Bacilli</taxon>
        <taxon>Bacillales</taxon>
        <taxon>Paenibacillaceae</taxon>
        <taxon>Paenibacillus</taxon>
    </lineage>
</organism>
<evidence type="ECO:0000313" key="2">
    <source>
        <dbReference type="EMBL" id="NOU78416.1"/>
    </source>
</evidence>
<proteinExistence type="predicted"/>
<evidence type="ECO:0000256" key="1">
    <source>
        <dbReference type="SAM" id="SignalP"/>
    </source>
</evidence>
<dbReference type="RefSeq" id="WP_171716495.1">
    <property type="nucleotide sequence ID" value="NZ_WHOB01000018.1"/>
</dbReference>
<comment type="caution">
    <text evidence="2">The sequence shown here is derived from an EMBL/GenBank/DDBJ whole genome shotgun (WGS) entry which is preliminary data.</text>
</comment>
<dbReference type="EMBL" id="WHOB01000018">
    <property type="protein sequence ID" value="NOU78416.1"/>
    <property type="molecule type" value="Genomic_DNA"/>
</dbReference>
<dbReference type="Proteomes" id="UP000596857">
    <property type="component" value="Unassembled WGS sequence"/>
</dbReference>
<feature type="chain" id="PRO_5045579069" description="Spore coat protein U domain-containing protein" evidence="1">
    <location>
        <begin position="27"/>
        <end position="135"/>
    </location>
</feature>
<reference evidence="2 3" key="1">
    <citation type="submission" date="2019-10" db="EMBL/GenBank/DDBJ databases">
        <title>Description of Paenibacillus terricola sp. nov.</title>
        <authorList>
            <person name="Carlier A."/>
            <person name="Qi S."/>
        </authorList>
    </citation>
    <scope>NUCLEOTIDE SEQUENCE [LARGE SCALE GENOMIC DNA]</scope>
    <source>
        <strain evidence="2 3">LMG 31459</strain>
    </source>
</reference>
<feature type="signal peptide" evidence="1">
    <location>
        <begin position="1"/>
        <end position="26"/>
    </location>
</feature>
<keyword evidence="1" id="KW-0732">Signal</keyword>
<protein>
    <recommendedName>
        <fullName evidence="4">Spore coat protein U domain-containing protein</fullName>
    </recommendedName>
</protein>
<sequence length="135" mass="14599">MRKLKTLIVFLFAASFLWVSAPSAHALSLAPGFNSPVTLTLQPGQTTYLLCTASAKTIKAVVEKQSDTGKVTGPYYFNITNRGQIQMGTMSGASAVQDLYFSYWDGSAGNALLYLNATDTTVPIQVKVTFYNLSN</sequence>
<evidence type="ECO:0008006" key="4">
    <source>
        <dbReference type="Google" id="ProtNLM"/>
    </source>
</evidence>
<accession>A0ABX1YCA1</accession>